<dbReference type="GO" id="GO:0005524">
    <property type="term" value="F:ATP binding"/>
    <property type="evidence" value="ECO:0007669"/>
    <property type="project" value="UniProtKB-KW"/>
</dbReference>
<dbReference type="PANTHER" id="PTHR13710:SF153">
    <property type="entry name" value="RECQ-LIKE DNA HELICASE BLM"/>
    <property type="match status" value="1"/>
</dbReference>
<dbReference type="EC" id="5.6.2.4" evidence="11"/>
<dbReference type="CDD" id="cd17920">
    <property type="entry name" value="DEXHc_RecQ"/>
    <property type="match status" value="1"/>
</dbReference>
<evidence type="ECO:0000256" key="4">
    <source>
        <dbReference type="ARBA" id="ARBA00022801"/>
    </source>
</evidence>
<dbReference type="Pfam" id="PF00270">
    <property type="entry name" value="DEAD"/>
    <property type="match status" value="1"/>
</dbReference>
<evidence type="ECO:0000313" key="14">
    <source>
        <dbReference type="EMBL" id="KAF2833716.1"/>
    </source>
</evidence>
<reference evidence="14" key="1">
    <citation type="journal article" date="2020" name="Stud. Mycol.">
        <title>101 Dothideomycetes genomes: a test case for predicting lifestyles and emergence of pathogens.</title>
        <authorList>
            <person name="Haridas S."/>
            <person name="Albert R."/>
            <person name="Binder M."/>
            <person name="Bloem J."/>
            <person name="Labutti K."/>
            <person name="Salamov A."/>
            <person name="Andreopoulos B."/>
            <person name="Baker S."/>
            <person name="Barry K."/>
            <person name="Bills G."/>
            <person name="Bluhm B."/>
            <person name="Cannon C."/>
            <person name="Castanera R."/>
            <person name="Culley D."/>
            <person name="Daum C."/>
            <person name="Ezra D."/>
            <person name="Gonzalez J."/>
            <person name="Henrissat B."/>
            <person name="Kuo A."/>
            <person name="Liang C."/>
            <person name="Lipzen A."/>
            <person name="Lutzoni F."/>
            <person name="Magnuson J."/>
            <person name="Mondo S."/>
            <person name="Nolan M."/>
            <person name="Ohm R."/>
            <person name="Pangilinan J."/>
            <person name="Park H.-J."/>
            <person name="Ramirez L."/>
            <person name="Alfaro M."/>
            <person name="Sun H."/>
            <person name="Tritt A."/>
            <person name="Yoshinaga Y."/>
            <person name="Zwiers L.-H."/>
            <person name="Turgeon B."/>
            <person name="Goodwin S."/>
            <person name="Spatafora J."/>
            <person name="Crous P."/>
            <person name="Grigoriev I."/>
        </authorList>
    </citation>
    <scope>NUCLEOTIDE SEQUENCE</scope>
    <source>
        <strain evidence="14">CBS 113818</strain>
    </source>
</reference>
<dbReference type="Proteomes" id="UP000799424">
    <property type="component" value="Unassembled WGS sequence"/>
</dbReference>
<keyword evidence="15" id="KW-1185">Reference proteome</keyword>
<proteinExistence type="inferred from homology"/>
<sequence>MPGKRSRPYSNIDFTLKRVFKKACFRPLQREVITATLEGEDVFLQAATSFGKSLCYQLPAVVDFGMTIVISPLLALMNNQVASMRNANIRVETINSTTPATDRNRILQDLQCGHPLTRLLYVTPEYCQGDHFRKILRIIHSQKELARIAVDEAHCVSEWGHDFRPAFQQLSFFKTEFPDVPVICLTATATARVRDDIINTLALDTTKLRMFRMSTSRPNLHFEVRFKSDVEDQYPDFLAWLKAAHARRAANPERASQLATQKQRADNVPGIIYTLFRRDCESLAARLRSDGIGAKPYHAGLPHAERADALAGWVANKSGYDVVVATTAFGMGIDKENVRFVVHWQLPKSFEGFYQEAGRAGRDGKASLCIMYYGREDRDRAANMMARDQANKPTKGAGLAAMQQQMVHRGKSLETLVNYCEATDRCRHRLIAKYFADEEDPPCDFACDWCKDAVGLVMRKERGLASEEWCSTQRQQGRYDVDEYE</sequence>
<name>A0A6A7AKD8_9PLEO</name>
<accession>A0A6A7AKD8</accession>
<dbReference type="GO" id="GO:0005737">
    <property type="term" value="C:cytoplasm"/>
    <property type="evidence" value="ECO:0007669"/>
    <property type="project" value="TreeGrafter"/>
</dbReference>
<keyword evidence="6 11" id="KW-0067">ATP-binding</keyword>
<keyword evidence="5 11" id="KW-0347">Helicase</keyword>
<dbReference type="InterPro" id="IPR011545">
    <property type="entry name" value="DEAD/DEAH_box_helicase_dom"/>
</dbReference>
<dbReference type="InterPro" id="IPR004589">
    <property type="entry name" value="DNA_helicase_ATP-dep_RecQ"/>
</dbReference>
<evidence type="ECO:0000256" key="6">
    <source>
        <dbReference type="ARBA" id="ARBA00022840"/>
    </source>
</evidence>
<dbReference type="EMBL" id="MU006216">
    <property type="protein sequence ID" value="KAF2833716.1"/>
    <property type="molecule type" value="Genomic_DNA"/>
</dbReference>
<dbReference type="GO" id="GO:0005634">
    <property type="term" value="C:nucleus"/>
    <property type="evidence" value="ECO:0007669"/>
    <property type="project" value="UniProtKB-SubCell"/>
</dbReference>
<evidence type="ECO:0000256" key="5">
    <source>
        <dbReference type="ARBA" id="ARBA00022806"/>
    </source>
</evidence>
<comment type="catalytic activity">
    <reaction evidence="10 11">
        <text>Couples ATP hydrolysis with the unwinding of duplex DNA by translocating in the 3'-5' direction.</text>
        <dbReference type="EC" id="5.6.2.4"/>
    </reaction>
</comment>
<dbReference type="GO" id="GO:0009378">
    <property type="term" value="F:four-way junction helicase activity"/>
    <property type="evidence" value="ECO:0007669"/>
    <property type="project" value="TreeGrafter"/>
</dbReference>
<evidence type="ECO:0000259" key="12">
    <source>
        <dbReference type="PROSITE" id="PS51192"/>
    </source>
</evidence>
<evidence type="ECO:0000313" key="15">
    <source>
        <dbReference type="Proteomes" id="UP000799424"/>
    </source>
</evidence>
<feature type="domain" description="Helicase ATP-binding" evidence="12">
    <location>
        <begin position="33"/>
        <end position="207"/>
    </location>
</feature>
<evidence type="ECO:0000256" key="11">
    <source>
        <dbReference type="RuleBase" id="RU364117"/>
    </source>
</evidence>
<dbReference type="SUPFAM" id="SSF52540">
    <property type="entry name" value="P-loop containing nucleoside triphosphate hydrolases"/>
    <property type="match status" value="1"/>
</dbReference>
<dbReference type="Gene3D" id="3.40.50.300">
    <property type="entry name" value="P-loop containing nucleotide triphosphate hydrolases"/>
    <property type="match status" value="2"/>
</dbReference>
<dbReference type="PROSITE" id="PS51194">
    <property type="entry name" value="HELICASE_CTER"/>
    <property type="match status" value="1"/>
</dbReference>
<dbReference type="OrthoDB" id="10261556at2759"/>
<dbReference type="SMART" id="SM00487">
    <property type="entry name" value="DEXDc"/>
    <property type="match status" value="1"/>
</dbReference>
<evidence type="ECO:0000256" key="3">
    <source>
        <dbReference type="ARBA" id="ARBA00022741"/>
    </source>
</evidence>
<feature type="domain" description="Helicase C-terminal" evidence="13">
    <location>
        <begin position="260"/>
        <end position="407"/>
    </location>
</feature>
<dbReference type="FunFam" id="3.40.50.300:FF:001834">
    <property type="entry name" value="ATP-dependent DNA helicase"/>
    <property type="match status" value="1"/>
</dbReference>
<evidence type="ECO:0000259" key="13">
    <source>
        <dbReference type="PROSITE" id="PS51194"/>
    </source>
</evidence>
<dbReference type="PROSITE" id="PS51192">
    <property type="entry name" value="HELICASE_ATP_BIND_1"/>
    <property type="match status" value="1"/>
</dbReference>
<dbReference type="GO" id="GO:0016787">
    <property type="term" value="F:hydrolase activity"/>
    <property type="evidence" value="ECO:0007669"/>
    <property type="project" value="UniProtKB-KW"/>
</dbReference>
<dbReference type="PANTHER" id="PTHR13710">
    <property type="entry name" value="DNA HELICASE RECQ FAMILY MEMBER"/>
    <property type="match status" value="1"/>
</dbReference>
<dbReference type="InterPro" id="IPR027417">
    <property type="entry name" value="P-loop_NTPase"/>
</dbReference>
<dbReference type="Pfam" id="PF16124">
    <property type="entry name" value="RecQ_Zn_bind"/>
    <property type="match status" value="1"/>
</dbReference>
<evidence type="ECO:0000256" key="7">
    <source>
        <dbReference type="ARBA" id="ARBA00023125"/>
    </source>
</evidence>
<keyword evidence="9 11" id="KW-0539">Nucleus</keyword>
<keyword evidence="3 11" id="KW-0547">Nucleotide-binding</keyword>
<keyword evidence="7" id="KW-0238">DNA-binding</keyword>
<dbReference type="SMART" id="SM00490">
    <property type="entry name" value="HELICc"/>
    <property type="match status" value="1"/>
</dbReference>
<organism evidence="14 15">
    <name type="scientific">Ophiobolus disseminans</name>
    <dbReference type="NCBI Taxonomy" id="1469910"/>
    <lineage>
        <taxon>Eukaryota</taxon>
        <taxon>Fungi</taxon>
        <taxon>Dikarya</taxon>
        <taxon>Ascomycota</taxon>
        <taxon>Pezizomycotina</taxon>
        <taxon>Dothideomycetes</taxon>
        <taxon>Pleosporomycetidae</taxon>
        <taxon>Pleosporales</taxon>
        <taxon>Pleosporineae</taxon>
        <taxon>Phaeosphaeriaceae</taxon>
        <taxon>Ophiobolus</taxon>
    </lineage>
</organism>
<comment type="catalytic activity">
    <reaction evidence="11">
        <text>ATP + H2O = ADP + phosphate + H(+)</text>
        <dbReference type="Rhea" id="RHEA:13065"/>
        <dbReference type="ChEBI" id="CHEBI:15377"/>
        <dbReference type="ChEBI" id="CHEBI:15378"/>
        <dbReference type="ChEBI" id="CHEBI:30616"/>
        <dbReference type="ChEBI" id="CHEBI:43474"/>
        <dbReference type="ChEBI" id="CHEBI:456216"/>
    </reaction>
</comment>
<evidence type="ECO:0000256" key="8">
    <source>
        <dbReference type="ARBA" id="ARBA00023235"/>
    </source>
</evidence>
<dbReference type="GO" id="GO:0005694">
    <property type="term" value="C:chromosome"/>
    <property type="evidence" value="ECO:0007669"/>
    <property type="project" value="TreeGrafter"/>
</dbReference>
<dbReference type="Pfam" id="PF00271">
    <property type="entry name" value="Helicase_C"/>
    <property type="match status" value="1"/>
</dbReference>
<dbReference type="NCBIfam" id="TIGR00614">
    <property type="entry name" value="recQ_fam"/>
    <property type="match status" value="1"/>
</dbReference>
<protein>
    <recommendedName>
        <fullName evidence="11">ATP-dependent DNA helicase</fullName>
        <ecNumber evidence="11">5.6.2.4</ecNumber>
    </recommendedName>
</protein>
<comment type="similarity">
    <text evidence="2 11">Belongs to the helicase family. RecQ subfamily.</text>
</comment>
<keyword evidence="8" id="KW-0413">Isomerase</keyword>
<evidence type="ECO:0000256" key="2">
    <source>
        <dbReference type="ARBA" id="ARBA00005446"/>
    </source>
</evidence>
<keyword evidence="4 11" id="KW-0378">Hydrolase</keyword>
<dbReference type="GO" id="GO:0043138">
    <property type="term" value="F:3'-5' DNA helicase activity"/>
    <property type="evidence" value="ECO:0007669"/>
    <property type="project" value="UniProtKB-EC"/>
</dbReference>
<evidence type="ECO:0000256" key="1">
    <source>
        <dbReference type="ARBA" id="ARBA00004123"/>
    </source>
</evidence>
<dbReference type="InterPro" id="IPR001650">
    <property type="entry name" value="Helicase_C-like"/>
</dbReference>
<evidence type="ECO:0000256" key="10">
    <source>
        <dbReference type="ARBA" id="ARBA00034617"/>
    </source>
</evidence>
<dbReference type="AlphaFoldDB" id="A0A6A7AKD8"/>
<comment type="subcellular location">
    <subcellularLocation>
        <location evidence="1 11">Nucleus</location>
    </subcellularLocation>
</comment>
<dbReference type="GO" id="GO:0003677">
    <property type="term" value="F:DNA binding"/>
    <property type="evidence" value="ECO:0007669"/>
    <property type="project" value="UniProtKB-KW"/>
</dbReference>
<dbReference type="GO" id="GO:0000724">
    <property type="term" value="P:double-strand break repair via homologous recombination"/>
    <property type="evidence" value="ECO:0007669"/>
    <property type="project" value="TreeGrafter"/>
</dbReference>
<gene>
    <name evidence="14" type="ORF">CC86DRAFT_462011</name>
</gene>
<dbReference type="InterPro" id="IPR014001">
    <property type="entry name" value="Helicase_ATP-bd"/>
</dbReference>
<dbReference type="InterPro" id="IPR032284">
    <property type="entry name" value="RecQ_Zn-bd"/>
</dbReference>
<evidence type="ECO:0000256" key="9">
    <source>
        <dbReference type="ARBA" id="ARBA00023242"/>
    </source>
</evidence>